<evidence type="ECO:0000313" key="4">
    <source>
        <dbReference type="Proteomes" id="UP000054024"/>
    </source>
</evidence>
<dbReference type="AlphaFoldDB" id="A0A124GZL9"/>
<dbReference type="InterPro" id="IPR052019">
    <property type="entry name" value="F420H2_bilvrd_red/Heme_oxyg"/>
</dbReference>
<feature type="domain" description="Pyridoxamine 5'-phosphate oxidase N-terminal" evidence="2">
    <location>
        <begin position="27"/>
        <end position="132"/>
    </location>
</feature>
<organism evidence="3 4">
    <name type="scientific">Streptomyces curacoi</name>
    <dbReference type="NCBI Taxonomy" id="146536"/>
    <lineage>
        <taxon>Bacteria</taxon>
        <taxon>Bacillati</taxon>
        <taxon>Actinomycetota</taxon>
        <taxon>Actinomycetes</taxon>
        <taxon>Kitasatosporales</taxon>
        <taxon>Streptomycetaceae</taxon>
        <taxon>Streptomyces</taxon>
    </lineage>
</organism>
<gene>
    <name evidence="3" type="ORF">AQI70_20620</name>
</gene>
<keyword evidence="4" id="KW-1185">Reference proteome</keyword>
<dbReference type="STRING" id="146536.AQI70_20620"/>
<keyword evidence="1" id="KW-0560">Oxidoreductase</keyword>
<dbReference type="GO" id="GO:0070967">
    <property type="term" value="F:coenzyme F420 binding"/>
    <property type="evidence" value="ECO:0007669"/>
    <property type="project" value="TreeGrafter"/>
</dbReference>
<comment type="caution">
    <text evidence="3">The sequence shown here is derived from an EMBL/GenBank/DDBJ whole genome shotgun (WGS) entry which is preliminary data.</text>
</comment>
<dbReference type="OrthoDB" id="3627463at2"/>
<dbReference type="PANTHER" id="PTHR35176:SF4">
    <property type="entry name" value="PYRIDOXAMINE 5'-PHOSPHATE OXIDASE-RELATED FMN-BINDING"/>
    <property type="match status" value="1"/>
</dbReference>
<dbReference type="SUPFAM" id="SSF50475">
    <property type="entry name" value="FMN-binding split barrel"/>
    <property type="match status" value="1"/>
</dbReference>
<evidence type="ECO:0000259" key="2">
    <source>
        <dbReference type="Pfam" id="PF01243"/>
    </source>
</evidence>
<dbReference type="InterPro" id="IPR011576">
    <property type="entry name" value="Pyridox_Oxase_N"/>
</dbReference>
<dbReference type="GO" id="GO:0016627">
    <property type="term" value="F:oxidoreductase activity, acting on the CH-CH group of donors"/>
    <property type="evidence" value="ECO:0007669"/>
    <property type="project" value="TreeGrafter"/>
</dbReference>
<evidence type="ECO:0000256" key="1">
    <source>
        <dbReference type="ARBA" id="ARBA00023002"/>
    </source>
</evidence>
<proteinExistence type="predicted"/>
<dbReference type="PANTHER" id="PTHR35176">
    <property type="entry name" value="HEME OXYGENASE HI_0854-RELATED"/>
    <property type="match status" value="1"/>
</dbReference>
<evidence type="ECO:0000313" key="3">
    <source>
        <dbReference type="EMBL" id="KUM73188.1"/>
    </source>
</evidence>
<dbReference type="GO" id="GO:0005829">
    <property type="term" value="C:cytosol"/>
    <property type="evidence" value="ECO:0007669"/>
    <property type="project" value="TreeGrafter"/>
</dbReference>
<protein>
    <submittedName>
        <fullName evidence="3">Pyridoxamine 5'-phosphate oxidase</fullName>
    </submittedName>
</protein>
<name>A0A124GZL9_9ACTN</name>
<dbReference type="Gene3D" id="2.30.110.10">
    <property type="entry name" value="Electron Transport, Fmn-binding Protein, Chain A"/>
    <property type="match status" value="1"/>
</dbReference>
<accession>A0A124GZL9</accession>
<reference evidence="3 4" key="1">
    <citation type="submission" date="2015-10" db="EMBL/GenBank/DDBJ databases">
        <title>Draft genome sequence of Streptomyces curacoi DSM 40107, type strain for the species Streptomyces curacoi.</title>
        <authorList>
            <person name="Ruckert C."/>
            <person name="Winkler A."/>
            <person name="Kalinowski J."/>
            <person name="Kampfer P."/>
            <person name="Glaeser S."/>
        </authorList>
    </citation>
    <scope>NUCLEOTIDE SEQUENCE [LARGE SCALE GENOMIC DNA]</scope>
    <source>
        <strain evidence="3 4">DSM 40107</strain>
    </source>
</reference>
<dbReference type="EMBL" id="LMWJ01000015">
    <property type="protein sequence ID" value="KUM73188.1"/>
    <property type="molecule type" value="Genomic_DNA"/>
</dbReference>
<dbReference type="Pfam" id="PF01243">
    <property type="entry name" value="PNPOx_N"/>
    <property type="match status" value="1"/>
</dbReference>
<sequence>MKITEPPRSPERRKHDLLARLDREMDVWVATADPDGLPCLVPLWFVWDGESLWLSTRPTTATGRNLRDGGRARLALGDTLDVVLVDGDAEMYGADEVPAAAAEAFLAKTGWDPRADEAPYVYFRVRPRTVQARNGEHEMRGRYLMRDGVWVV</sequence>
<dbReference type="Proteomes" id="UP000054024">
    <property type="component" value="Unassembled WGS sequence"/>
</dbReference>
<dbReference type="RefSeq" id="WP_062152220.1">
    <property type="nucleotide sequence ID" value="NZ_KQ947989.1"/>
</dbReference>
<dbReference type="InterPro" id="IPR012349">
    <property type="entry name" value="Split_barrel_FMN-bd"/>
</dbReference>